<keyword evidence="2 10" id="KW-0812">Transmembrane</keyword>
<evidence type="ECO:0000256" key="2">
    <source>
        <dbReference type="ARBA" id="ARBA00022692"/>
    </source>
</evidence>
<evidence type="ECO:0000256" key="1">
    <source>
        <dbReference type="ARBA" id="ARBA00004370"/>
    </source>
</evidence>
<accession>A0ABR0FY12</accession>
<keyword evidence="3" id="KW-0479">Metal-binding</keyword>
<dbReference type="PROSITE" id="PS50089">
    <property type="entry name" value="ZF_RING_2"/>
    <property type="match status" value="1"/>
</dbReference>
<gene>
    <name evidence="12" type="ORF">QC761_104820</name>
</gene>
<dbReference type="RefSeq" id="XP_062736808.1">
    <property type="nucleotide sequence ID" value="XM_062873741.1"/>
</dbReference>
<evidence type="ECO:0000256" key="5">
    <source>
        <dbReference type="ARBA" id="ARBA00022833"/>
    </source>
</evidence>
<evidence type="ECO:0000256" key="10">
    <source>
        <dbReference type="SAM" id="Phobius"/>
    </source>
</evidence>
<protein>
    <recommendedName>
        <fullName evidence="11">RING-type domain-containing protein</fullName>
    </recommendedName>
</protein>
<keyword evidence="13" id="KW-1185">Reference proteome</keyword>
<evidence type="ECO:0000256" key="3">
    <source>
        <dbReference type="ARBA" id="ARBA00022723"/>
    </source>
</evidence>
<feature type="domain" description="RING-type" evidence="11">
    <location>
        <begin position="142"/>
        <end position="184"/>
    </location>
</feature>
<evidence type="ECO:0000313" key="13">
    <source>
        <dbReference type="Proteomes" id="UP001322138"/>
    </source>
</evidence>
<dbReference type="InterPro" id="IPR001841">
    <property type="entry name" value="Znf_RING"/>
</dbReference>
<keyword evidence="4 8" id="KW-0863">Zinc-finger</keyword>
<comment type="subcellular location">
    <subcellularLocation>
        <location evidence="1">Membrane</location>
    </subcellularLocation>
</comment>
<keyword evidence="7 10" id="KW-0472">Membrane</keyword>
<evidence type="ECO:0000259" key="11">
    <source>
        <dbReference type="PROSITE" id="PS50089"/>
    </source>
</evidence>
<evidence type="ECO:0000256" key="6">
    <source>
        <dbReference type="ARBA" id="ARBA00022989"/>
    </source>
</evidence>
<keyword evidence="5" id="KW-0862">Zinc</keyword>
<keyword evidence="6 10" id="KW-1133">Transmembrane helix</keyword>
<name>A0ABR0FY12_9PEZI</name>
<dbReference type="Gene3D" id="3.30.40.10">
    <property type="entry name" value="Zinc/RING finger domain, C3HC4 (zinc finger)"/>
    <property type="match status" value="1"/>
</dbReference>
<proteinExistence type="predicted"/>
<dbReference type="Pfam" id="PF13639">
    <property type="entry name" value="zf-RING_2"/>
    <property type="match status" value="1"/>
</dbReference>
<evidence type="ECO:0000256" key="4">
    <source>
        <dbReference type="ARBA" id="ARBA00022771"/>
    </source>
</evidence>
<dbReference type="GeneID" id="87893223"/>
<dbReference type="Proteomes" id="UP001322138">
    <property type="component" value="Unassembled WGS sequence"/>
</dbReference>
<dbReference type="SMART" id="SM00184">
    <property type="entry name" value="RING"/>
    <property type="match status" value="1"/>
</dbReference>
<sequence>MAAVDPNDSPHAGPPATSVILAIMIAILILGCVFVAQRSSTLEVIRETITQRIRGGRAGVGEETLQSMPVVKYNEALIDELESPGRAKSVSVWTRTRLRFWSWAQKKKNRAVTPSTEHSDGALESGTLRPEKKRSSTRSHSCAICTEDFVEGGDVRKLSCGHIFHPPCVDPWLLQFAVTCPLCRVDLQAKTAVNAVTRPQRALQRDTSRVE</sequence>
<organism evidence="12 13">
    <name type="scientific">Podospora bellae-mahoneyi</name>
    <dbReference type="NCBI Taxonomy" id="2093777"/>
    <lineage>
        <taxon>Eukaryota</taxon>
        <taxon>Fungi</taxon>
        <taxon>Dikarya</taxon>
        <taxon>Ascomycota</taxon>
        <taxon>Pezizomycotina</taxon>
        <taxon>Sordariomycetes</taxon>
        <taxon>Sordariomycetidae</taxon>
        <taxon>Sordariales</taxon>
        <taxon>Podosporaceae</taxon>
        <taxon>Podospora</taxon>
    </lineage>
</organism>
<feature type="transmembrane region" description="Helical" evidence="10">
    <location>
        <begin position="16"/>
        <end position="36"/>
    </location>
</feature>
<reference evidence="12 13" key="1">
    <citation type="journal article" date="2023" name="bioRxiv">
        <title>High-quality genome assemblies of four members of thePodospora anserinaspecies complex.</title>
        <authorList>
            <person name="Ament-Velasquez S.L."/>
            <person name="Vogan A.A."/>
            <person name="Wallerman O."/>
            <person name="Hartmann F."/>
            <person name="Gautier V."/>
            <person name="Silar P."/>
            <person name="Giraud T."/>
            <person name="Johannesson H."/>
        </authorList>
    </citation>
    <scope>NUCLEOTIDE SEQUENCE [LARGE SCALE GENOMIC DNA]</scope>
    <source>
        <strain evidence="12 13">CBS 112042</strain>
    </source>
</reference>
<dbReference type="PANTHER" id="PTHR46539">
    <property type="entry name" value="E3 UBIQUITIN-PROTEIN LIGASE ATL42"/>
    <property type="match status" value="1"/>
</dbReference>
<evidence type="ECO:0000313" key="12">
    <source>
        <dbReference type="EMBL" id="KAK4647832.1"/>
    </source>
</evidence>
<evidence type="ECO:0000256" key="8">
    <source>
        <dbReference type="PROSITE-ProRule" id="PRU00175"/>
    </source>
</evidence>
<evidence type="ECO:0000256" key="9">
    <source>
        <dbReference type="SAM" id="MobiDB-lite"/>
    </source>
</evidence>
<comment type="caution">
    <text evidence="12">The sequence shown here is derived from an EMBL/GenBank/DDBJ whole genome shotgun (WGS) entry which is preliminary data.</text>
</comment>
<evidence type="ECO:0000256" key="7">
    <source>
        <dbReference type="ARBA" id="ARBA00023136"/>
    </source>
</evidence>
<dbReference type="SUPFAM" id="SSF57850">
    <property type="entry name" value="RING/U-box"/>
    <property type="match status" value="1"/>
</dbReference>
<feature type="region of interest" description="Disordered" evidence="9">
    <location>
        <begin position="111"/>
        <end position="134"/>
    </location>
</feature>
<dbReference type="EMBL" id="JAFFGZ010000001">
    <property type="protein sequence ID" value="KAK4647832.1"/>
    <property type="molecule type" value="Genomic_DNA"/>
</dbReference>
<dbReference type="InterPro" id="IPR013083">
    <property type="entry name" value="Znf_RING/FYVE/PHD"/>
</dbReference>
<dbReference type="PANTHER" id="PTHR46539:SF1">
    <property type="entry name" value="E3 UBIQUITIN-PROTEIN LIGASE ATL42"/>
    <property type="match status" value="1"/>
</dbReference>
<dbReference type="CDD" id="cd16454">
    <property type="entry name" value="RING-H2_PA-TM-RING"/>
    <property type="match status" value="1"/>
</dbReference>